<dbReference type="Gene3D" id="3.40.30.10">
    <property type="entry name" value="Glutaredoxin"/>
    <property type="match status" value="1"/>
</dbReference>
<evidence type="ECO:0000256" key="1">
    <source>
        <dbReference type="PROSITE-ProRule" id="PRU01282"/>
    </source>
</evidence>
<dbReference type="CDD" id="cd03033">
    <property type="entry name" value="ArsC_15kD"/>
    <property type="match status" value="1"/>
</dbReference>
<comment type="similarity">
    <text evidence="1">Belongs to the ArsC family.</text>
</comment>
<dbReference type="AlphaFoldDB" id="A0A8J7LBJ5"/>
<protein>
    <submittedName>
        <fullName evidence="3">Nitrogenase-associated protein</fullName>
    </submittedName>
</protein>
<dbReference type="Pfam" id="PF03960">
    <property type="entry name" value="ArsC"/>
    <property type="match status" value="1"/>
</dbReference>
<dbReference type="EMBL" id="JAECZC010000062">
    <property type="protein sequence ID" value="MBH8565456.1"/>
    <property type="molecule type" value="Genomic_DNA"/>
</dbReference>
<evidence type="ECO:0000256" key="2">
    <source>
        <dbReference type="SAM" id="MobiDB-lite"/>
    </source>
</evidence>
<comment type="caution">
    <text evidence="3">The sequence shown here is derived from an EMBL/GenBank/DDBJ whole genome shotgun (WGS) entry which is preliminary data.</text>
</comment>
<dbReference type="InterPro" id="IPR006503">
    <property type="entry name" value="Nase-assoc"/>
</dbReference>
<dbReference type="PROSITE" id="PS51353">
    <property type="entry name" value="ARSC"/>
    <property type="match status" value="1"/>
</dbReference>
<sequence length="157" mass="17860">MARVIFYEKPGCKNGTRQKVLLTAAGHEVVAYSLLTEPWTVERLRSFFGDRPVAEWFNRSAPKVKSGEIVPENIDAETALLLMLKEPLLIRRPLIEVGDRREVGFDVEKLDAWIGLKPVDESFQQMSENLMSQDLQGCAHGHHNHEHHQKQGGCNHH</sequence>
<gene>
    <name evidence="3" type="ORF">I8748_25325</name>
</gene>
<name>A0A8J7LBJ5_9NOST</name>
<organism evidence="3 4">
    <name type="scientific">Amazonocrinis nigriterrae CENA67</name>
    <dbReference type="NCBI Taxonomy" id="2794033"/>
    <lineage>
        <taxon>Bacteria</taxon>
        <taxon>Bacillati</taxon>
        <taxon>Cyanobacteriota</taxon>
        <taxon>Cyanophyceae</taxon>
        <taxon>Nostocales</taxon>
        <taxon>Nostocaceae</taxon>
        <taxon>Amazonocrinis</taxon>
        <taxon>Amazonocrinis nigriterrae</taxon>
    </lineage>
</organism>
<dbReference type="PANTHER" id="PTHR30041:SF8">
    <property type="entry name" value="PROTEIN YFFB"/>
    <property type="match status" value="1"/>
</dbReference>
<feature type="compositionally biased region" description="Basic residues" evidence="2">
    <location>
        <begin position="140"/>
        <end position="157"/>
    </location>
</feature>
<dbReference type="PANTHER" id="PTHR30041">
    <property type="entry name" value="ARSENATE REDUCTASE"/>
    <property type="match status" value="1"/>
</dbReference>
<reference evidence="3 4" key="1">
    <citation type="journal article" date="2021" name="Int. J. Syst. Evol. Microbiol.">
        <title>Amazonocrinis nigriterrae gen. nov., sp. nov., Atlanticothrix silvestris gen. nov., sp. nov. and Dendronalium phyllosphericum gen. nov., sp. nov., nostocacean cyanobacteria from Brazilian environments.</title>
        <authorList>
            <person name="Alvarenga D.O."/>
            <person name="Andreote A.P.D."/>
            <person name="Branco L.H.Z."/>
            <person name="Delbaje E."/>
            <person name="Cruz R.B."/>
            <person name="Varani A.M."/>
            <person name="Fiore M.F."/>
        </authorList>
    </citation>
    <scope>NUCLEOTIDE SEQUENCE [LARGE SCALE GENOMIC DNA]</scope>
    <source>
        <strain evidence="3 4">CENA67</strain>
    </source>
</reference>
<dbReference type="Proteomes" id="UP000632766">
    <property type="component" value="Unassembled WGS sequence"/>
</dbReference>
<proteinExistence type="inferred from homology"/>
<dbReference type="SUPFAM" id="SSF52833">
    <property type="entry name" value="Thioredoxin-like"/>
    <property type="match status" value="1"/>
</dbReference>
<evidence type="ECO:0000313" key="4">
    <source>
        <dbReference type="Proteomes" id="UP000632766"/>
    </source>
</evidence>
<dbReference type="NCBIfam" id="TIGR01616">
    <property type="entry name" value="nitro_assoc"/>
    <property type="match status" value="1"/>
</dbReference>
<dbReference type="InterPro" id="IPR006660">
    <property type="entry name" value="Arsenate_reductase-like"/>
</dbReference>
<accession>A0A8J7LBJ5</accession>
<evidence type="ECO:0000313" key="3">
    <source>
        <dbReference type="EMBL" id="MBH8565456.1"/>
    </source>
</evidence>
<dbReference type="InterPro" id="IPR036249">
    <property type="entry name" value="Thioredoxin-like_sf"/>
</dbReference>
<keyword evidence="4" id="KW-1185">Reference proteome</keyword>
<dbReference type="RefSeq" id="WP_096553594.1">
    <property type="nucleotide sequence ID" value="NZ_JAECZC010000062.1"/>
</dbReference>
<feature type="region of interest" description="Disordered" evidence="2">
    <location>
        <begin position="137"/>
        <end position="157"/>
    </location>
</feature>